<comment type="catalytic activity">
    <reaction evidence="1">
        <text>ATP + protein L-histidine = ADP + protein N-phospho-L-histidine.</text>
        <dbReference type="EC" id="2.7.13.3"/>
    </reaction>
</comment>
<dbReference type="Gene3D" id="3.30.565.10">
    <property type="entry name" value="Histidine kinase-like ATPase, C-terminal domain"/>
    <property type="match status" value="1"/>
</dbReference>
<dbReference type="Pfam" id="PF13188">
    <property type="entry name" value="PAS_8"/>
    <property type="match status" value="1"/>
</dbReference>
<dbReference type="SUPFAM" id="SSF63829">
    <property type="entry name" value="Calcium-dependent phosphotriesterase"/>
    <property type="match status" value="3"/>
</dbReference>
<reference evidence="8 9" key="2">
    <citation type="submission" date="2020-05" db="EMBL/GenBank/DDBJ databases">
        <title>Draft genome sequence of Desulfovibrio sp. strainFSS-1.</title>
        <authorList>
            <person name="Shimoshige H."/>
            <person name="Kobayashi H."/>
            <person name="Maekawa T."/>
        </authorList>
    </citation>
    <scope>NUCLEOTIDE SEQUENCE [LARGE SCALE GENOMIC DNA]</scope>
    <source>
        <strain evidence="8 9">SIID29052-01</strain>
    </source>
</reference>
<evidence type="ECO:0000256" key="1">
    <source>
        <dbReference type="ARBA" id="ARBA00000085"/>
    </source>
</evidence>
<dbReference type="InterPro" id="IPR011110">
    <property type="entry name" value="Reg_prop"/>
</dbReference>
<comment type="caution">
    <text evidence="8">The sequence shown here is derived from an EMBL/GenBank/DDBJ whole genome shotgun (WGS) entry which is preliminary data.</text>
</comment>
<dbReference type="InterPro" id="IPR011006">
    <property type="entry name" value="CheY-like_superfamily"/>
</dbReference>
<evidence type="ECO:0000259" key="5">
    <source>
        <dbReference type="PROSITE" id="PS50109"/>
    </source>
</evidence>
<keyword evidence="3 4" id="KW-0597">Phosphoprotein</keyword>
<dbReference type="InterPro" id="IPR013783">
    <property type="entry name" value="Ig-like_fold"/>
</dbReference>
<dbReference type="PROSITE" id="PS50112">
    <property type="entry name" value="PAS"/>
    <property type="match status" value="1"/>
</dbReference>
<dbReference type="CDD" id="cd00082">
    <property type="entry name" value="HisKA"/>
    <property type="match status" value="1"/>
</dbReference>
<evidence type="ECO:0000259" key="6">
    <source>
        <dbReference type="PROSITE" id="PS50110"/>
    </source>
</evidence>
<dbReference type="InterPro" id="IPR000014">
    <property type="entry name" value="PAS"/>
</dbReference>
<dbReference type="SMART" id="SM00091">
    <property type="entry name" value="PAS"/>
    <property type="match status" value="2"/>
</dbReference>
<organism evidence="8 9">
    <name type="scientific">Fundidesulfovibrio magnetotacticus</name>
    <dbReference type="NCBI Taxonomy" id="2730080"/>
    <lineage>
        <taxon>Bacteria</taxon>
        <taxon>Pseudomonadati</taxon>
        <taxon>Thermodesulfobacteriota</taxon>
        <taxon>Desulfovibrionia</taxon>
        <taxon>Desulfovibrionales</taxon>
        <taxon>Desulfovibrionaceae</taxon>
        <taxon>Fundidesulfovibrio</taxon>
    </lineage>
</organism>
<dbReference type="SMART" id="SM00388">
    <property type="entry name" value="HisKA"/>
    <property type="match status" value="1"/>
</dbReference>
<feature type="domain" description="Response regulatory" evidence="6">
    <location>
        <begin position="1246"/>
        <end position="1362"/>
    </location>
</feature>
<dbReference type="Proteomes" id="UP000494245">
    <property type="component" value="Unassembled WGS sequence"/>
</dbReference>
<dbReference type="InterPro" id="IPR036890">
    <property type="entry name" value="HATPase_C_sf"/>
</dbReference>
<dbReference type="SMART" id="SM00448">
    <property type="entry name" value="REC"/>
    <property type="match status" value="1"/>
</dbReference>
<keyword evidence="8" id="KW-0808">Transferase</keyword>
<dbReference type="FunFam" id="3.30.565.10:FF:000010">
    <property type="entry name" value="Sensor histidine kinase RcsC"/>
    <property type="match status" value="1"/>
</dbReference>
<dbReference type="SUPFAM" id="SSF55874">
    <property type="entry name" value="ATPase domain of HSP90 chaperone/DNA topoisomerase II/histidine kinase"/>
    <property type="match status" value="1"/>
</dbReference>
<dbReference type="Pfam" id="PF00072">
    <property type="entry name" value="Response_reg"/>
    <property type="match status" value="1"/>
</dbReference>
<keyword evidence="9" id="KW-1185">Reference proteome</keyword>
<evidence type="ECO:0000256" key="2">
    <source>
        <dbReference type="ARBA" id="ARBA00012438"/>
    </source>
</evidence>
<dbReference type="EMBL" id="BLTE01000014">
    <property type="protein sequence ID" value="GFK95038.1"/>
    <property type="molecule type" value="Genomic_DNA"/>
</dbReference>
<dbReference type="SUPFAM" id="SSF52172">
    <property type="entry name" value="CheY-like"/>
    <property type="match status" value="1"/>
</dbReference>
<dbReference type="InterPro" id="IPR011123">
    <property type="entry name" value="Y_Y_Y"/>
</dbReference>
<dbReference type="SUPFAM" id="SSF47384">
    <property type="entry name" value="Homodimeric domain of signal transducing histidine kinase"/>
    <property type="match status" value="1"/>
</dbReference>
<name>A0A6V8LXR1_9BACT</name>
<dbReference type="PANTHER" id="PTHR45339:SF3">
    <property type="entry name" value="HISTIDINE KINASE"/>
    <property type="match status" value="1"/>
</dbReference>
<dbReference type="InterPro" id="IPR003594">
    <property type="entry name" value="HATPase_dom"/>
</dbReference>
<dbReference type="SUPFAM" id="SSF55785">
    <property type="entry name" value="PYP-like sensor domain (PAS domain)"/>
    <property type="match status" value="1"/>
</dbReference>
<dbReference type="Pfam" id="PF02518">
    <property type="entry name" value="HATPase_c"/>
    <property type="match status" value="1"/>
</dbReference>
<dbReference type="PROSITE" id="PS50109">
    <property type="entry name" value="HIS_KIN"/>
    <property type="match status" value="1"/>
</dbReference>
<sequence>MIRPDGRPSLRPGLPQTLATLFVLFFMAAQAPCSALAAPRFQPRFQSFGVDEGLSQSSAVCMAQDREGFLWIGTYSGLNRFDGRSFTIFSSDILPDANIRSLAVDAKGDLWAGTRSAGLLHRDRTTGRFEVHSHNPDNPASIPSNEVHAIHEDASGILRVGTGGGLAEMDRTTGRFRRIGQAEAAASKDADIVAIAQDASGQVWAASRKALLLLDGKRGVLEAPEWPELTRLLSEAQINALHPDGGSVLWIATDGVGILRLDTAERTLERYIPSVGVFRILRDRRGMLWAATSAGVGRLVEQDGARSFEFFPHNPYVPDSVSQSDVISILEDESGILWFGTYSAGVSKLIPGSRWFAVYRQTPGEPGGLPGKEVGAVRLDREGGLWIGLRYEGMVRLDASRRLDKAWRNNPADPTSLGDDMINCIMEDSRGRIWVGTVEKGISILDRSTNTFTHLRSDRDDPNTLSQDKIWWLFEDHSGIVWAGTSKGGLNRIDPDTGKVTRYQNDPANPDSISHDRVRHIIQTRDGALWIGTNGGINRFDPHTGVFRHWRNDPRDPKSLSNDRVTPIVEAPTGKLWVGTDGGLNLFDPATGECRRWSERDGLTDDGIQGLALDAQGRVWMSTFKGISRLDPETGAIRNYARGDGLAGLEYYMNAFHKGAGANMVFGGFSGVNEFDPSLVEPNTHAPRTALSGLKVNNHPRPLDVPAAEPVVTLSPGDLSVSFEFASLDFANPQKNHFAYRLEGFDTDWVEGQTANHATYTNLDPGRYTFQARSANDEGLWGPVLSVSLVVTPPVWRTVWFKTLCLAAAAAALWGLYTWRLAALKARRAELEETVSRQVASLRHEIEERVRAEKDLRDSQQSFQAIFQYSPVAVAISSLRGGRVIQVNRAFCALTGHDAQEVMGVPGLELGLWANLADRKAILDDLNARRVVLNREIALHHRQGPGAPLPALCSAALIEVFNEPSVLWIFADISERKRLETELIEARERAEASNQAKSDFLANVSHEIRSPLNAILGLTDISLHQNPPPELRVNLEKVTTAGRMLQGLINDLLDLSKIEAGKLELVPAPFRLSSVLDSVRDIFTDKAEEKRLHFTIQKAPDMPGALVGDSLRLEQVLINLVGNALKFTEHGEVSLSVSAGRVTPDAVEAVFTVRDTGIGMTLEQAARIFNPFEQADSSTSRRFGGTGLGLSIVRRLADMMGGDVAVDTEPDRGSTFTFRATLGVDRDSALHDALPRGDHSTLRGVKILVVDDNALNRELTSELLRMAGMVPSVAENGSQALERLENESFAAVLLDVQMPVMDGYELARAIRQRQDGTRPVLVALTAHAMAGDRERCLEAGMDGYLTKPVLPETLYATLVRCLGRVGQPGAARTRE</sequence>
<dbReference type="InterPro" id="IPR036097">
    <property type="entry name" value="HisK_dim/P_sf"/>
</dbReference>
<dbReference type="Gene3D" id="3.30.450.20">
    <property type="entry name" value="PAS domain"/>
    <property type="match status" value="1"/>
</dbReference>
<dbReference type="InterPro" id="IPR004358">
    <property type="entry name" value="Sig_transdc_His_kin-like_C"/>
</dbReference>
<dbReference type="Pfam" id="PF00512">
    <property type="entry name" value="HisKA"/>
    <property type="match status" value="1"/>
</dbReference>
<dbReference type="InterPro" id="IPR001789">
    <property type="entry name" value="Sig_transdc_resp-reg_receiver"/>
</dbReference>
<accession>A0A6V8LXR1</accession>
<dbReference type="GO" id="GO:0000155">
    <property type="term" value="F:phosphorelay sensor kinase activity"/>
    <property type="evidence" value="ECO:0007669"/>
    <property type="project" value="InterPro"/>
</dbReference>
<dbReference type="Gene3D" id="2.130.10.10">
    <property type="entry name" value="YVTN repeat-like/Quinoprotein amine dehydrogenase"/>
    <property type="match status" value="3"/>
</dbReference>
<dbReference type="Pfam" id="PF07494">
    <property type="entry name" value="Reg_prop"/>
    <property type="match status" value="5"/>
</dbReference>
<protein>
    <recommendedName>
        <fullName evidence="2">histidine kinase</fullName>
        <ecNumber evidence="2">2.7.13.3</ecNumber>
    </recommendedName>
</protein>
<evidence type="ECO:0000313" key="8">
    <source>
        <dbReference type="EMBL" id="GFK95038.1"/>
    </source>
</evidence>
<feature type="domain" description="Histidine kinase" evidence="5">
    <location>
        <begin position="1003"/>
        <end position="1224"/>
    </location>
</feature>
<evidence type="ECO:0000256" key="4">
    <source>
        <dbReference type="PROSITE-ProRule" id="PRU00169"/>
    </source>
</evidence>
<dbReference type="NCBIfam" id="TIGR00229">
    <property type="entry name" value="sensory_box"/>
    <property type="match status" value="1"/>
</dbReference>
<evidence type="ECO:0000313" key="9">
    <source>
        <dbReference type="Proteomes" id="UP000494245"/>
    </source>
</evidence>
<dbReference type="CDD" id="cd17546">
    <property type="entry name" value="REC_hyHK_CKI1_RcsC-like"/>
    <property type="match status" value="1"/>
</dbReference>
<feature type="modified residue" description="4-aspartylphosphate" evidence="4">
    <location>
        <position position="1295"/>
    </location>
</feature>
<dbReference type="InterPro" id="IPR005467">
    <property type="entry name" value="His_kinase_dom"/>
</dbReference>
<dbReference type="CDD" id="cd16922">
    <property type="entry name" value="HATPase_EvgS-ArcB-TorS-like"/>
    <property type="match status" value="1"/>
</dbReference>
<evidence type="ECO:0000256" key="3">
    <source>
        <dbReference type="ARBA" id="ARBA00022553"/>
    </source>
</evidence>
<dbReference type="PANTHER" id="PTHR45339">
    <property type="entry name" value="HYBRID SIGNAL TRANSDUCTION HISTIDINE KINASE J"/>
    <property type="match status" value="1"/>
</dbReference>
<dbReference type="CDD" id="cd00130">
    <property type="entry name" value="PAS"/>
    <property type="match status" value="1"/>
</dbReference>
<dbReference type="Gene3D" id="1.10.287.130">
    <property type="match status" value="1"/>
</dbReference>
<dbReference type="InterPro" id="IPR015943">
    <property type="entry name" value="WD40/YVTN_repeat-like_dom_sf"/>
</dbReference>
<dbReference type="Pfam" id="PF07495">
    <property type="entry name" value="Y_Y_Y"/>
    <property type="match status" value="1"/>
</dbReference>
<gene>
    <name evidence="8" type="primary">rpfC_7</name>
    <name evidence="8" type="ORF">NNJEOMEG_02891</name>
</gene>
<dbReference type="PROSITE" id="PS50110">
    <property type="entry name" value="RESPONSE_REGULATORY"/>
    <property type="match status" value="1"/>
</dbReference>
<proteinExistence type="predicted"/>
<evidence type="ECO:0000259" key="7">
    <source>
        <dbReference type="PROSITE" id="PS50112"/>
    </source>
</evidence>
<dbReference type="InterPro" id="IPR003661">
    <property type="entry name" value="HisK_dim/P_dom"/>
</dbReference>
<feature type="domain" description="PAS" evidence="7">
    <location>
        <begin position="859"/>
        <end position="904"/>
    </location>
</feature>
<dbReference type="RefSeq" id="WP_173085711.1">
    <property type="nucleotide sequence ID" value="NZ_BLTE01000014.1"/>
</dbReference>
<dbReference type="EC" id="2.7.13.3" evidence="2"/>
<dbReference type="InterPro" id="IPR035965">
    <property type="entry name" value="PAS-like_dom_sf"/>
</dbReference>
<dbReference type="SMART" id="SM00387">
    <property type="entry name" value="HATPase_c"/>
    <property type="match status" value="1"/>
</dbReference>
<dbReference type="Gene3D" id="2.60.40.10">
    <property type="entry name" value="Immunoglobulins"/>
    <property type="match status" value="1"/>
</dbReference>
<dbReference type="Gene3D" id="3.40.50.2300">
    <property type="match status" value="1"/>
</dbReference>
<dbReference type="PRINTS" id="PR00344">
    <property type="entry name" value="BCTRLSENSOR"/>
</dbReference>
<reference evidence="8 9" key="1">
    <citation type="submission" date="2020-04" db="EMBL/GenBank/DDBJ databases">
        <authorList>
            <consortium name="Desulfovibrio sp. FSS-1 genome sequencing consortium"/>
            <person name="Shimoshige H."/>
            <person name="Kobayashi H."/>
            <person name="Maekawa T."/>
        </authorList>
    </citation>
    <scope>NUCLEOTIDE SEQUENCE [LARGE SCALE GENOMIC DNA]</scope>
    <source>
        <strain evidence="8 9">SIID29052-01</strain>
    </source>
</reference>